<keyword evidence="2" id="KW-0472">Membrane</keyword>
<proteinExistence type="predicted"/>
<evidence type="ECO:0000256" key="2">
    <source>
        <dbReference type="SAM" id="Phobius"/>
    </source>
</evidence>
<evidence type="ECO:0000313" key="3">
    <source>
        <dbReference type="EMBL" id="CAH3138468.1"/>
    </source>
</evidence>
<sequence>MQPTKSTEMMVSDEKSATFGRQGPSRERIITIIVLAVATIIFIVGIALIAVAAKEKGKDDETPGRKAAAATPSDKATKCDYSDEAKRVGLGEFLDKVKSTYYKLHPYEVYDDPDVTLDRIKEEYVAYDPTPSTIKVRTDTSLDLLKEISDKTINPAALKQRERKVLAQVKHYLQHVFGQPFDANYYAGDWMMGPNRNCWQEICNIGNTVYNGLGLHFKPNSTSDVQLIERKLKTYKAGILQYIENMRMGVRKGMVRSKEACEVGMKVLAAKYMKVSIDNETGLLRESFVQPMLDPDYYIGITKETDDQWKTEHNGKNVNDSVKEYLVNYLGKPLHQLLRYVKDEHIRHCVPSNKSSGWATLPLKYVWVDSKENKSWPTDPILPSGETLNGSLAYTRILSYFTTNDMTPMEVTDLGKKLFDLYYPMVLEIARTVTGKTNNDTAKQEFKQLLNDSSKFAFNTKPIPKNESDEGAHRKCSDTKGAKEHCPIRWAAVQTWMDESRKVMSLLAPKTVPMFHFTGDKASTPACPVDVQPNFNPTSKAPFYRSSDADCKEGAKFKIPFFASMPTYEEWSVNAHDAMPGHHLQIQGHLEHFRDNCGGTIAWLDGLTSYTGFKEGWAMYAEYPLIGRDTNAYDDEPMQKYGMLKWMVWISIRLIVDPGLNYFGMKRNEVLGYFKNYTWDESSMAMNEAIRYESIPGQATSYMIGQGMILEAREYAKKELGDKFDLRDFHYQILSQGSSPLGYLMDHVKDYVACVKDQAKEGCDVIMNPPKKTEAKKEAKAQVRWPKMIKPAIYYR</sequence>
<dbReference type="InterPro" id="IPR010281">
    <property type="entry name" value="DUF885"/>
</dbReference>
<feature type="transmembrane region" description="Helical" evidence="2">
    <location>
        <begin position="29"/>
        <end position="53"/>
    </location>
</feature>
<evidence type="ECO:0008006" key="5">
    <source>
        <dbReference type="Google" id="ProtNLM"/>
    </source>
</evidence>
<evidence type="ECO:0000256" key="1">
    <source>
        <dbReference type="SAM" id="MobiDB-lite"/>
    </source>
</evidence>
<dbReference type="PANTHER" id="PTHR33361:SF2">
    <property type="entry name" value="DUF885 DOMAIN-CONTAINING PROTEIN"/>
    <property type="match status" value="1"/>
</dbReference>
<reference evidence="3 4" key="1">
    <citation type="submission" date="2022-05" db="EMBL/GenBank/DDBJ databases">
        <authorList>
            <consortium name="Genoscope - CEA"/>
            <person name="William W."/>
        </authorList>
    </citation>
    <scope>NUCLEOTIDE SEQUENCE [LARGE SCALE GENOMIC DNA]</scope>
</reference>
<organism evidence="3 4">
    <name type="scientific">Pocillopora meandrina</name>
    <dbReference type="NCBI Taxonomy" id="46732"/>
    <lineage>
        <taxon>Eukaryota</taxon>
        <taxon>Metazoa</taxon>
        <taxon>Cnidaria</taxon>
        <taxon>Anthozoa</taxon>
        <taxon>Hexacorallia</taxon>
        <taxon>Scleractinia</taxon>
        <taxon>Astrocoeniina</taxon>
        <taxon>Pocilloporidae</taxon>
        <taxon>Pocillopora</taxon>
    </lineage>
</organism>
<dbReference type="EMBL" id="CALNXJ010000032">
    <property type="protein sequence ID" value="CAH3138468.1"/>
    <property type="molecule type" value="Genomic_DNA"/>
</dbReference>
<keyword evidence="2" id="KW-1133">Transmembrane helix</keyword>
<protein>
    <recommendedName>
        <fullName evidence="5">DUF885 domain-containing protein</fullName>
    </recommendedName>
</protein>
<dbReference type="PANTHER" id="PTHR33361">
    <property type="entry name" value="GLR0591 PROTEIN"/>
    <property type="match status" value="1"/>
</dbReference>
<comment type="caution">
    <text evidence="3">The sequence shown here is derived from an EMBL/GenBank/DDBJ whole genome shotgun (WGS) entry which is preliminary data.</text>
</comment>
<keyword evidence="4" id="KW-1185">Reference proteome</keyword>
<name>A0AAU9X643_9CNID</name>
<gene>
    <name evidence="3" type="ORF">PMEA_00018459</name>
</gene>
<dbReference type="Pfam" id="PF05960">
    <property type="entry name" value="DUF885"/>
    <property type="match status" value="1"/>
</dbReference>
<feature type="region of interest" description="Disordered" evidence="1">
    <location>
        <begin position="1"/>
        <end position="21"/>
    </location>
</feature>
<accession>A0AAU9X643</accession>
<dbReference type="AlphaFoldDB" id="A0AAU9X643"/>
<keyword evidence="2" id="KW-0812">Transmembrane</keyword>
<dbReference type="Proteomes" id="UP001159428">
    <property type="component" value="Unassembled WGS sequence"/>
</dbReference>
<evidence type="ECO:0000313" key="4">
    <source>
        <dbReference type="Proteomes" id="UP001159428"/>
    </source>
</evidence>